<dbReference type="PANTHER" id="PTHR11750">
    <property type="entry name" value="PROTEIN N-TERMINAL AMIDASE"/>
    <property type="match status" value="1"/>
</dbReference>
<dbReference type="SUPFAM" id="SSF56317">
    <property type="entry name" value="Carbon-nitrogen hydrolase"/>
    <property type="match status" value="1"/>
</dbReference>
<name>A0A1E4TMG4_9ASCO</name>
<proteinExistence type="predicted"/>
<dbReference type="Gene3D" id="3.60.110.10">
    <property type="entry name" value="Carbon-nitrogen hydrolase"/>
    <property type="match status" value="1"/>
</dbReference>
<dbReference type="GO" id="GO:0030163">
    <property type="term" value="P:protein catabolic process"/>
    <property type="evidence" value="ECO:0007669"/>
    <property type="project" value="TreeGrafter"/>
</dbReference>
<feature type="domain" description="CN hydrolase" evidence="1">
    <location>
        <begin position="2"/>
        <end position="273"/>
    </location>
</feature>
<dbReference type="AlphaFoldDB" id="A0A1E4TMG4"/>
<dbReference type="InterPro" id="IPR039703">
    <property type="entry name" value="Nta1"/>
</dbReference>
<dbReference type="Proteomes" id="UP000095023">
    <property type="component" value="Unassembled WGS sequence"/>
</dbReference>
<keyword evidence="3" id="KW-1185">Reference proteome</keyword>
<dbReference type="OrthoDB" id="201515at2759"/>
<dbReference type="PROSITE" id="PS50263">
    <property type="entry name" value="CN_HYDROLASE"/>
    <property type="match status" value="1"/>
</dbReference>
<sequence length="283" mass="31098">MLRVVCFQTNPKLGETLYNVLNASKLLGSLQARSRSLPPVANTLAVFPEMAFTGYNFAEEGLHSMVEKEAGASREWALNAAKSSGFHCVLGYPELCGRDSYNSAIWAGPNGLVYNYRKHHLYTVDEELGYKEGPGFRKFAVNLCGKEIIAAIGICMDLNPYRFEADFSEYEFGRFIVENDADLVVIPCAWMAVPPEEADPVKRMVAYWVTRLTPLINDSKERVVIICNRVGNEVNCTYGGSSCVLILGGPKKAQLVSAASCGSEDVLIVDLSIHNDQIKASVP</sequence>
<accession>A0A1E4TMG4</accession>
<dbReference type="InterPro" id="IPR036526">
    <property type="entry name" value="C-N_Hydrolase_sf"/>
</dbReference>
<protein>
    <recommendedName>
        <fullName evidence="1">CN hydrolase domain-containing protein</fullName>
    </recommendedName>
</protein>
<dbReference type="Pfam" id="PF00795">
    <property type="entry name" value="CN_hydrolase"/>
    <property type="match status" value="1"/>
</dbReference>
<dbReference type="InterPro" id="IPR003010">
    <property type="entry name" value="C-N_Hydrolase"/>
</dbReference>
<evidence type="ECO:0000259" key="1">
    <source>
        <dbReference type="PROSITE" id="PS50263"/>
    </source>
</evidence>
<reference evidence="3" key="1">
    <citation type="submission" date="2016-02" db="EMBL/GenBank/DDBJ databases">
        <title>Comparative genomics of biotechnologically important yeasts.</title>
        <authorList>
            <consortium name="DOE Joint Genome Institute"/>
            <person name="Riley R."/>
            <person name="Haridas S."/>
            <person name="Wolfe K.H."/>
            <person name="Lopes M.R."/>
            <person name="Hittinger C.T."/>
            <person name="Goker M."/>
            <person name="Salamov A."/>
            <person name="Wisecaver J."/>
            <person name="Long T.M."/>
            <person name="Aerts A.L."/>
            <person name="Barry K."/>
            <person name="Choi C."/>
            <person name="Clum A."/>
            <person name="Coughlan A.Y."/>
            <person name="Deshpande S."/>
            <person name="Douglass A.P."/>
            <person name="Hanson S.J."/>
            <person name="Klenk H.-P."/>
            <person name="Labutti K."/>
            <person name="Lapidus A."/>
            <person name="Lindquist E."/>
            <person name="Lipzen A."/>
            <person name="Meier-Kolthoff J.P."/>
            <person name="Ohm R.A."/>
            <person name="Otillar R.P."/>
            <person name="Pangilinan J."/>
            <person name="Peng Y."/>
            <person name="Rokas A."/>
            <person name="Rosa C.A."/>
            <person name="Scheuner C."/>
            <person name="Sibirny A.A."/>
            <person name="Slot J.C."/>
            <person name="Stielow J.B."/>
            <person name="Sun H."/>
            <person name="Kurtzman C.P."/>
            <person name="Blackwell M."/>
            <person name="Jeffries T.W."/>
            <person name="Grigoriev I.V."/>
        </authorList>
    </citation>
    <scope>NUCLEOTIDE SEQUENCE [LARGE SCALE GENOMIC DNA]</scope>
    <source>
        <strain evidence="3">NRRL Y-17796</strain>
    </source>
</reference>
<gene>
    <name evidence="2" type="ORF">CANCADRAFT_1556</name>
</gene>
<dbReference type="GO" id="GO:0008418">
    <property type="term" value="F:protein-N-terminal asparagine amidohydrolase activity"/>
    <property type="evidence" value="ECO:0007669"/>
    <property type="project" value="InterPro"/>
</dbReference>
<dbReference type="GO" id="GO:0070773">
    <property type="term" value="F:protein-N-terminal glutamine amidohydrolase activity"/>
    <property type="evidence" value="ECO:0007669"/>
    <property type="project" value="InterPro"/>
</dbReference>
<evidence type="ECO:0000313" key="3">
    <source>
        <dbReference type="Proteomes" id="UP000095023"/>
    </source>
</evidence>
<organism evidence="2 3">
    <name type="scientific">Tortispora caseinolytica NRRL Y-17796</name>
    <dbReference type="NCBI Taxonomy" id="767744"/>
    <lineage>
        <taxon>Eukaryota</taxon>
        <taxon>Fungi</taxon>
        <taxon>Dikarya</taxon>
        <taxon>Ascomycota</taxon>
        <taxon>Saccharomycotina</taxon>
        <taxon>Trigonopsidomycetes</taxon>
        <taxon>Trigonopsidales</taxon>
        <taxon>Trigonopsidaceae</taxon>
        <taxon>Tortispora</taxon>
    </lineage>
</organism>
<dbReference type="EMBL" id="KV453841">
    <property type="protein sequence ID" value="ODV92955.1"/>
    <property type="molecule type" value="Genomic_DNA"/>
</dbReference>
<evidence type="ECO:0000313" key="2">
    <source>
        <dbReference type="EMBL" id="ODV92955.1"/>
    </source>
</evidence>
<dbReference type="PANTHER" id="PTHR11750:SF26">
    <property type="entry name" value="PROTEIN N-TERMINAL AMIDASE"/>
    <property type="match status" value="1"/>
</dbReference>